<evidence type="ECO:0000256" key="2">
    <source>
        <dbReference type="ARBA" id="ARBA00022723"/>
    </source>
</evidence>
<dbReference type="Pfam" id="PF00096">
    <property type="entry name" value="zf-C2H2"/>
    <property type="match status" value="1"/>
</dbReference>
<dbReference type="PROSITE" id="PS50157">
    <property type="entry name" value="ZINC_FINGER_C2H2_2"/>
    <property type="match status" value="2"/>
</dbReference>
<keyword evidence="2" id="KW-0479">Metal-binding</keyword>
<dbReference type="Gene3D" id="3.30.160.60">
    <property type="entry name" value="Classic Zinc Finger"/>
    <property type="match status" value="2"/>
</dbReference>
<dbReference type="GO" id="GO:0008270">
    <property type="term" value="F:zinc ion binding"/>
    <property type="evidence" value="ECO:0007669"/>
    <property type="project" value="UniProtKB-KW"/>
</dbReference>
<evidence type="ECO:0000313" key="11">
    <source>
        <dbReference type="Proteomes" id="UP000694567"/>
    </source>
</evidence>
<evidence type="ECO:0000256" key="6">
    <source>
        <dbReference type="ARBA" id="ARBA00023242"/>
    </source>
</evidence>
<dbReference type="FunFam" id="3.30.160.60:FF:000744">
    <property type="entry name" value="zinc finger E-box-binding homeobox 1"/>
    <property type="match status" value="1"/>
</dbReference>
<keyword evidence="4 7" id="KW-0863">Zinc-finger</keyword>
<dbReference type="GO" id="GO:0000981">
    <property type="term" value="F:DNA-binding transcription factor activity, RNA polymerase II-specific"/>
    <property type="evidence" value="ECO:0007669"/>
    <property type="project" value="TreeGrafter"/>
</dbReference>
<dbReference type="PANTHER" id="PTHR24394">
    <property type="entry name" value="ZINC FINGER PROTEIN"/>
    <property type="match status" value="1"/>
</dbReference>
<feature type="domain" description="C2H2-type" evidence="9">
    <location>
        <begin position="27"/>
        <end position="54"/>
    </location>
</feature>
<evidence type="ECO:0000256" key="1">
    <source>
        <dbReference type="ARBA" id="ARBA00004123"/>
    </source>
</evidence>
<evidence type="ECO:0000259" key="9">
    <source>
        <dbReference type="PROSITE" id="PS50157"/>
    </source>
</evidence>
<reference evidence="10" key="1">
    <citation type="submission" date="2025-08" db="UniProtKB">
        <authorList>
            <consortium name="Ensembl"/>
        </authorList>
    </citation>
    <scope>IDENTIFICATION</scope>
</reference>
<dbReference type="GO" id="GO:0005634">
    <property type="term" value="C:nucleus"/>
    <property type="evidence" value="ECO:0007669"/>
    <property type="project" value="UniProtKB-SubCell"/>
</dbReference>
<keyword evidence="11" id="KW-1185">Reference proteome</keyword>
<keyword evidence="6" id="KW-0539">Nucleus</keyword>
<dbReference type="PROSITE" id="PS00028">
    <property type="entry name" value="ZINC_FINGER_C2H2_1"/>
    <property type="match status" value="1"/>
</dbReference>
<evidence type="ECO:0000313" key="10">
    <source>
        <dbReference type="Ensembl" id="ENSBOBP00000002335.1"/>
    </source>
</evidence>
<evidence type="ECO:0000256" key="4">
    <source>
        <dbReference type="ARBA" id="ARBA00022771"/>
    </source>
</evidence>
<comment type="subcellular location">
    <subcellularLocation>
        <location evidence="1">Nucleus</location>
    </subcellularLocation>
</comment>
<evidence type="ECO:0000256" key="3">
    <source>
        <dbReference type="ARBA" id="ARBA00022737"/>
    </source>
</evidence>
<keyword evidence="3" id="KW-0677">Repeat</keyword>
<feature type="region of interest" description="Disordered" evidence="8">
    <location>
        <begin position="1"/>
        <end position="22"/>
    </location>
</feature>
<evidence type="ECO:0000256" key="5">
    <source>
        <dbReference type="ARBA" id="ARBA00022833"/>
    </source>
</evidence>
<evidence type="ECO:0000256" key="7">
    <source>
        <dbReference type="PROSITE-ProRule" id="PRU00042"/>
    </source>
</evidence>
<feature type="domain" description="C2H2-type" evidence="9">
    <location>
        <begin position="55"/>
        <end position="83"/>
    </location>
</feature>
<evidence type="ECO:0000256" key="8">
    <source>
        <dbReference type="SAM" id="MobiDB-lite"/>
    </source>
</evidence>
<accession>A0A8C0I8X8</accession>
<dbReference type="Proteomes" id="UP000694567">
    <property type="component" value="Unplaced"/>
</dbReference>
<keyword evidence="5" id="KW-0862">Zinc</keyword>
<dbReference type="Pfam" id="PF13894">
    <property type="entry name" value="zf-C2H2_4"/>
    <property type="match status" value="1"/>
</dbReference>
<sequence length="86" mass="9751">MTSGGMCAEDPQEGATQPQSSCREKEYKCEHCGKVFTCGSSLKRHRRIHAGERPYSCSHCGKKFLRRYQFRKHQEALQNGESSEGP</sequence>
<name>A0A8C0I8X8_BUBBB</name>
<proteinExistence type="predicted"/>
<protein>
    <recommendedName>
        <fullName evidence="9">C2H2-type domain-containing protein</fullName>
    </recommendedName>
</protein>
<dbReference type="FunFam" id="3.30.160.60:FF:000690">
    <property type="entry name" value="Zinc finger protein 354C"/>
    <property type="match status" value="1"/>
</dbReference>
<dbReference type="InterPro" id="IPR036236">
    <property type="entry name" value="Znf_C2H2_sf"/>
</dbReference>
<dbReference type="Ensembl" id="ENSBOBT00000002376.1">
    <property type="protein sequence ID" value="ENSBOBP00000002335.1"/>
    <property type="gene ID" value="ENSBOBG00000001621.1"/>
</dbReference>
<dbReference type="InterPro" id="IPR013087">
    <property type="entry name" value="Znf_C2H2_type"/>
</dbReference>
<dbReference type="SUPFAM" id="SSF57667">
    <property type="entry name" value="beta-beta-alpha zinc fingers"/>
    <property type="match status" value="1"/>
</dbReference>
<dbReference type="AlphaFoldDB" id="A0A8C0I8X8"/>
<reference evidence="10" key="2">
    <citation type="submission" date="2025-09" db="UniProtKB">
        <authorList>
            <consortium name="Ensembl"/>
        </authorList>
    </citation>
    <scope>IDENTIFICATION</scope>
</reference>
<organism evidence="10 11">
    <name type="scientific">Bubo bubo</name>
    <name type="common">Eurasian eagle-owl</name>
    <name type="synonym">Strix bubo</name>
    <dbReference type="NCBI Taxonomy" id="30461"/>
    <lineage>
        <taxon>Eukaryota</taxon>
        <taxon>Metazoa</taxon>
        <taxon>Chordata</taxon>
        <taxon>Craniata</taxon>
        <taxon>Vertebrata</taxon>
        <taxon>Euteleostomi</taxon>
        <taxon>Archelosauria</taxon>
        <taxon>Archosauria</taxon>
        <taxon>Dinosauria</taxon>
        <taxon>Saurischia</taxon>
        <taxon>Theropoda</taxon>
        <taxon>Coelurosauria</taxon>
        <taxon>Aves</taxon>
        <taxon>Neognathae</taxon>
        <taxon>Neoaves</taxon>
        <taxon>Telluraves</taxon>
        <taxon>Strigiformes</taxon>
        <taxon>Strigidae</taxon>
        <taxon>Bubo</taxon>
    </lineage>
</organism>
<dbReference type="SMART" id="SM00355">
    <property type="entry name" value="ZnF_C2H2"/>
    <property type="match status" value="2"/>
</dbReference>
<dbReference type="PANTHER" id="PTHR24394:SF44">
    <property type="entry name" value="ZINC FINGER PROTEIN 271-LIKE"/>
    <property type="match status" value="1"/>
</dbReference>